<dbReference type="EMBL" id="BTFZ01000011">
    <property type="protein sequence ID" value="GMM35759.1"/>
    <property type="molecule type" value="Genomic_DNA"/>
</dbReference>
<accession>A0AAV5QMU4</accession>
<organism evidence="2 3">
    <name type="scientific">Saccharomycopsis crataegensis</name>
    <dbReference type="NCBI Taxonomy" id="43959"/>
    <lineage>
        <taxon>Eukaryota</taxon>
        <taxon>Fungi</taxon>
        <taxon>Dikarya</taxon>
        <taxon>Ascomycota</taxon>
        <taxon>Saccharomycotina</taxon>
        <taxon>Saccharomycetes</taxon>
        <taxon>Saccharomycopsidaceae</taxon>
        <taxon>Saccharomycopsis</taxon>
    </lineage>
</organism>
<keyword evidence="1" id="KW-0812">Transmembrane</keyword>
<keyword evidence="1" id="KW-1133">Transmembrane helix</keyword>
<dbReference type="RefSeq" id="XP_064852755.1">
    <property type="nucleotide sequence ID" value="XM_064996683.1"/>
</dbReference>
<feature type="transmembrane region" description="Helical" evidence="1">
    <location>
        <begin position="66"/>
        <end position="92"/>
    </location>
</feature>
<evidence type="ECO:0000313" key="3">
    <source>
        <dbReference type="Proteomes" id="UP001360560"/>
    </source>
</evidence>
<dbReference type="Proteomes" id="UP001360560">
    <property type="component" value="Unassembled WGS sequence"/>
</dbReference>
<keyword evidence="3" id="KW-1185">Reference proteome</keyword>
<name>A0AAV5QMU4_9ASCO</name>
<proteinExistence type="predicted"/>
<evidence type="ECO:0000313" key="2">
    <source>
        <dbReference type="EMBL" id="GMM35759.1"/>
    </source>
</evidence>
<comment type="caution">
    <text evidence="2">The sequence shown here is derived from an EMBL/GenBank/DDBJ whole genome shotgun (WGS) entry which is preliminary data.</text>
</comment>
<gene>
    <name evidence="2" type="ORF">DASC09_030840</name>
</gene>
<dbReference type="AlphaFoldDB" id="A0AAV5QMU4"/>
<dbReference type="GeneID" id="90073734"/>
<feature type="transmembrane region" description="Helical" evidence="1">
    <location>
        <begin position="12"/>
        <end position="30"/>
    </location>
</feature>
<evidence type="ECO:0000256" key="1">
    <source>
        <dbReference type="SAM" id="Phobius"/>
    </source>
</evidence>
<reference evidence="2 3" key="1">
    <citation type="journal article" date="2023" name="Elife">
        <title>Identification of key yeast species and microbe-microbe interactions impacting larval growth of Drosophila in the wild.</title>
        <authorList>
            <person name="Mure A."/>
            <person name="Sugiura Y."/>
            <person name="Maeda R."/>
            <person name="Honda K."/>
            <person name="Sakurai N."/>
            <person name="Takahashi Y."/>
            <person name="Watada M."/>
            <person name="Katoh T."/>
            <person name="Gotoh A."/>
            <person name="Gotoh Y."/>
            <person name="Taniguchi I."/>
            <person name="Nakamura K."/>
            <person name="Hayashi T."/>
            <person name="Katayama T."/>
            <person name="Uemura T."/>
            <person name="Hattori Y."/>
        </authorList>
    </citation>
    <scope>NUCLEOTIDE SEQUENCE [LARGE SCALE GENOMIC DNA]</scope>
    <source>
        <strain evidence="2 3">SC-9</strain>
    </source>
</reference>
<sequence length="205" mass="23924">MTDTESSWESVSIVILYGYSILSAFLLQVYKFTLYFYINYPTVSSTIASLILLYVTYHILKATITFIINSVLTFIRVSIVLVLLICGAWCYIRGAETFIEDIIWIHHYFTQELMVFKSDVQQLFNGMAEAENFGSSGFSSEADLNDMTRNLRLKDLQQLVQLFGLNLMGFYRFGSSTFYRVVTSDFIRNHFNSMYQEFYQQQRDL</sequence>
<dbReference type="Pfam" id="PF12716">
    <property type="entry name" value="Apq12"/>
    <property type="match status" value="1"/>
</dbReference>
<dbReference type="InterPro" id="IPR024316">
    <property type="entry name" value="APQ12"/>
</dbReference>
<keyword evidence="1" id="KW-0472">Membrane</keyword>
<protein>
    <submittedName>
        <fullName evidence="2">Uncharacterized protein</fullName>
    </submittedName>
</protein>
<feature type="transmembrane region" description="Helical" evidence="1">
    <location>
        <begin position="37"/>
        <end position="60"/>
    </location>
</feature>